<dbReference type="PROSITE" id="PS00092">
    <property type="entry name" value="N6_MTASE"/>
    <property type="match status" value="1"/>
</dbReference>
<gene>
    <name evidence="3" type="ORF">L8U58_02340</name>
</gene>
<feature type="domain" description="DUF7782" evidence="2">
    <location>
        <begin position="404"/>
        <end position="529"/>
    </location>
</feature>
<keyword evidence="3" id="KW-0489">Methyltransferase</keyword>
<sequence length="539" mass="57833">MSAHSCSPSCSPSAATEQLVRTLIARGYGSALILEALGEEGVAAVQSGSPAAAHWHLQRRNAAGAQLVAAIYLRRPQPATFYQDLVGADVTSGLVAEHALVSADDQLQLNLDIRPAHHPAHGNAEVLVLSDPDASLDLRIPGSDHVPGVGNAPLSLLNSIPRLPEEARVLDLGTGSGVLAMVLAANYSASRPKIFGSDIHARALAYARVAAAAQGLEEPLINWVEGSWFEPFAGEEFDVIVANPPFVIGPSVDLDAAEGHVYRDSGLPLDAASKLVVENSVAHLAPAGHAHLLAGWALEDEGSAAERILSWLPDEGARAWVLQREEVDIATYVTTWLRDESIDPRSADGQRRTTEWLDYFATHGITRIGLGWIHIEKISGPTELTVETLSHGLPAGAFLGQEVAEWFARSRWIDDLEVPGRSARDAIVGSRYQLRRGVILEKTASTTNQGYGDEELALTRTEGPGWTHQIDAALAAILAGLNWEGLNLGDVAELYHAVNGQELDLEAEQLVDQLVPIAIDLVRHGMIVPEDLRERNGNE</sequence>
<organism evidence="3 4">
    <name type="scientific">Corynebacterium macclintockiae</name>
    <dbReference type="NCBI Taxonomy" id="2913501"/>
    <lineage>
        <taxon>Bacteria</taxon>
        <taxon>Bacillati</taxon>
        <taxon>Actinomycetota</taxon>
        <taxon>Actinomycetes</taxon>
        <taxon>Mycobacteriales</taxon>
        <taxon>Corynebacteriaceae</taxon>
        <taxon>Corynebacterium</taxon>
    </lineage>
</organism>
<evidence type="ECO:0000259" key="1">
    <source>
        <dbReference type="Pfam" id="PF05175"/>
    </source>
</evidence>
<dbReference type="GO" id="GO:0036009">
    <property type="term" value="F:protein-glutamine N-methyltransferase activity"/>
    <property type="evidence" value="ECO:0007669"/>
    <property type="project" value="TreeGrafter"/>
</dbReference>
<dbReference type="GeneID" id="301812367"/>
<keyword evidence="4" id="KW-1185">Reference proteome</keyword>
<name>A0A9X3RPR8_9CORY</name>
<dbReference type="Pfam" id="PF05175">
    <property type="entry name" value="MTS"/>
    <property type="match status" value="1"/>
</dbReference>
<dbReference type="InterPro" id="IPR056684">
    <property type="entry name" value="DUF7782"/>
</dbReference>
<dbReference type="InterPro" id="IPR007848">
    <property type="entry name" value="Small_mtfrase_dom"/>
</dbReference>
<evidence type="ECO:0000313" key="3">
    <source>
        <dbReference type="EMBL" id="MCZ9304384.1"/>
    </source>
</evidence>
<dbReference type="GO" id="GO:0032259">
    <property type="term" value="P:methylation"/>
    <property type="evidence" value="ECO:0007669"/>
    <property type="project" value="UniProtKB-KW"/>
</dbReference>
<comment type="caution">
    <text evidence="3">The sequence shown here is derived from an EMBL/GenBank/DDBJ whole genome shotgun (WGS) entry which is preliminary data.</text>
</comment>
<protein>
    <submittedName>
        <fullName evidence="3">Methyltransferase</fullName>
    </submittedName>
</protein>
<dbReference type="SUPFAM" id="SSF53335">
    <property type="entry name" value="S-adenosyl-L-methionine-dependent methyltransferases"/>
    <property type="match status" value="1"/>
</dbReference>
<keyword evidence="3" id="KW-0808">Transferase</keyword>
<dbReference type="CDD" id="cd02440">
    <property type="entry name" value="AdoMet_MTases"/>
    <property type="match status" value="1"/>
</dbReference>
<evidence type="ECO:0000313" key="4">
    <source>
        <dbReference type="Proteomes" id="UP001146505"/>
    </source>
</evidence>
<feature type="domain" description="Methyltransferase small" evidence="1">
    <location>
        <begin position="156"/>
        <end position="258"/>
    </location>
</feature>
<dbReference type="PANTHER" id="PTHR18895:SF74">
    <property type="entry name" value="MTRF1L RELEASE FACTOR GLUTAMINE METHYLTRANSFERASE"/>
    <property type="match status" value="1"/>
</dbReference>
<accession>A0A9X3RPR8</accession>
<dbReference type="InterPro" id="IPR050320">
    <property type="entry name" value="N5-glutamine_MTase"/>
</dbReference>
<dbReference type="InterPro" id="IPR002052">
    <property type="entry name" value="DNA_methylase_N6_adenine_CS"/>
</dbReference>
<evidence type="ECO:0000259" key="2">
    <source>
        <dbReference type="Pfam" id="PF25004"/>
    </source>
</evidence>
<reference evidence="3" key="1">
    <citation type="submission" date="2022-02" db="EMBL/GenBank/DDBJ databases">
        <title>Corynebacterium sp. from urogenital microbiome.</title>
        <authorList>
            <person name="Cappelli E.A."/>
            <person name="Ribeiro T.G."/>
            <person name="Peixe L."/>
        </authorList>
    </citation>
    <scope>NUCLEOTIDE SEQUENCE</scope>
    <source>
        <strain evidence="3">C9Ua_112</strain>
    </source>
</reference>
<dbReference type="AlphaFoldDB" id="A0A9X3RPR8"/>
<dbReference type="InterPro" id="IPR029063">
    <property type="entry name" value="SAM-dependent_MTases_sf"/>
</dbReference>
<dbReference type="Proteomes" id="UP001146505">
    <property type="component" value="Unassembled WGS sequence"/>
</dbReference>
<dbReference type="Gene3D" id="3.40.50.150">
    <property type="entry name" value="Vaccinia Virus protein VP39"/>
    <property type="match status" value="1"/>
</dbReference>
<dbReference type="Pfam" id="PF25004">
    <property type="entry name" value="DUF7782"/>
    <property type="match status" value="1"/>
</dbReference>
<dbReference type="GO" id="GO:0003676">
    <property type="term" value="F:nucleic acid binding"/>
    <property type="evidence" value="ECO:0007669"/>
    <property type="project" value="InterPro"/>
</dbReference>
<dbReference type="PANTHER" id="PTHR18895">
    <property type="entry name" value="HEMK METHYLTRANSFERASE"/>
    <property type="match status" value="1"/>
</dbReference>
<dbReference type="EMBL" id="JAKMUV010000002">
    <property type="protein sequence ID" value="MCZ9304384.1"/>
    <property type="molecule type" value="Genomic_DNA"/>
</dbReference>
<dbReference type="RefSeq" id="WP_269954615.1">
    <property type="nucleotide sequence ID" value="NZ_JAKMUV010000002.1"/>
</dbReference>
<proteinExistence type="predicted"/>